<protein>
    <submittedName>
        <fullName evidence="3">Phage scaffold protein</fullName>
    </submittedName>
</protein>
<dbReference type="STRING" id="112904.BH747_08230"/>
<reference evidence="3 4" key="1">
    <citation type="journal article" date="2017" name="BMC Microbiol.">
        <title>Comparative genomics of Enterococcus spp. isolated from bovine feces.</title>
        <authorList>
            <person name="Beukers A.G."/>
            <person name="Zaheer R."/>
            <person name="Goji N."/>
            <person name="Amoako K.K."/>
            <person name="Chaves A.V."/>
            <person name="Ward M.P."/>
            <person name="McAllister T.A."/>
        </authorList>
    </citation>
    <scope>NUCLEOTIDE SEQUENCE [LARGE SCALE GENOMIC DNA]</scope>
    <source>
        <strain evidence="3 4">F1129D 143</strain>
    </source>
</reference>
<keyword evidence="1" id="KW-0175">Coiled coil</keyword>
<evidence type="ECO:0000256" key="1">
    <source>
        <dbReference type="SAM" id="Coils"/>
    </source>
</evidence>
<proteinExistence type="predicted"/>
<evidence type="ECO:0000256" key="2">
    <source>
        <dbReference type="SAM" id="MobiDB-lite"/>
    </source>
</evidence>
<feature type="region of interest" description="Disordered" evidence="2">
    <location>
        <begin position="115"/>
        <end position="141"/>
    </location>
</feature>
<dbReference type="EMBL" id="MJEA01000007">
    <property type="protein sequence ID" value="OQO70140.1"/>
    <property type="molecule type" value="Genomic_DNA"/>
</dbReference>
<dbReference type="AlphaFoldDB" id="A0A1V8YIE8"/>
<dbReference type="InterPro" id="IPR025580">
    <property type="entry name" value="Gp46"/>
</dbReference>
<dbReference type="Pfam" id="PF14265">
    <property type="entry name" value="DUF4355"/>
    <property type="match status" value="1"/>
</dbReference>
<gene>
    <name evidence="3" type="ORF">BH747_08230</name>
</gene>
<dbReference type="Proteomes" id="UP000192477">
    <property type="component" value="Unassembled WGS sequence"/>
</dbReference>
<sequence length="154" mass="17328">MTFKTIETQEELDRIIQERLNREKEKFSDYDAIKTRNAELENEVGTLKSTIEETNAATKSHEQTVADLNKKIAEYETASLRTRIALQNGLPIDLADRLVGDDEESIKADAERLAGFVGKKQQTPPPLKNQEPPLGEGKDASYKNLIENLNLEGE</sequence>
<comment type="caution">
    <text evidence="3">The sequence shown here is derived from an EMBL/GenBank/DDBJ whole genome shotgun (WGS) entry which is preliminary data.</text>
</comment>
<dbReference type="Gene3D" id="1.20.5.170">
    <property type="match status" value="1"/>
</dbReference>
<name>A0A1V8YIE8_9ENTE</name>
<evidence type="ECO:0000313" key="3">
    <source>
        <dbReference type="EMBL" id="OQO70140.1"/>
    </source>
</evidence>
<dbReference type="OrthoDB" id="1727344at2"/>
<accession>A0A1V8YIE8</accession>
<organism evidence="3 4">
    <name type="scientific">Enterococcus villorum</name>
    <dbReference type="NCBI Taxonomy" id="112904"/>
    <lineage>
        <taxon>Bacteria</taxon>
        <taxon>Bacillati</taxon>
        <taxon>Bacillota</taxon>
        <taxon>Bacilli</taxon>
        <taxon>Lactobacillales</taxon>
        <taxon>Enterococcaceae</taxon>
        <taxon>Enterococcus</taxon>
    </lineage>
</organism>
<evidence type="ECO:0000313" key="4">
    <source>
        <dbReference type="Proteomes" id="UP000192477"/>
    </source>
</evidence>
<feature type="coiled-coil region" evidence="1">
    <location>
        <begin position="30"/>
        <end position="78"/>
    </location>
</feature>